<evidence type="ECO:0000256" key="2">
    <source>
        <dbReference type="ARBA" id="ARBA00006165"/>
    </source>
</evidence>
<proteinExistence type="inferred from homology"/>
<dbReference type="AlphaFoldDB" id="A0A8D2L155"/>
<reference evidence="9" key="1">
    <citation type="submission" date="2025-08" db="UniProtKB">
        <authorList>
            <consortium name="Ensembl"/>
        </authorList>
    </citation>
    <scope>IDENTIFICATION</scope>
</reference>
<comment type="similarity">
    <text evidence="2">Belongs to the FAM241 family.</text>
</comment>
<dbReference type="OMA" id="WGRESAP"/>
<dbReference type="OrthoDB" id="9903800at2759"/>
<dbReference type="InterPro" id="IPR052502">
    <property type="entry name" value="FAM241_domain"/>
</dbReference>
<reference evidence="9" key="2">
    <citation type="submission" date="2025-09" db="UniProtKB">
        <authorList>
            <consortium name="Ensembl"/>
        </authorList>
    </citation>
    <scope>IDENTIFICATION</scope>
</reference>
<evidence type="ECO:0000256" key="7">
    <source>
        <dbReference type="SAM" id="Phobius"/>
    </source>
</evidence>
<dbReference type="GeneID" id="123023002"/>
<keyword evidence="5 7" id="KW-0472">Membrane</keyword>
<feature type="transmembrane region" description="Helical" evidence="7">
    <location>
        <begin position="106"/>
        <end position="136"/>
    </location>
</feature>
<dbReference type="KEGG" id="vko:123023002"/>
<dbReference type="Pfam" id="PF15378">
    <property type="entry name" value="DUF4605"/>
    <property type="match status" value="1"/>
</dbReference>
<keyword evidence="3 7" id="KW-0812">Transmembrane</keyword>
<dbReference type="GO" id="GO:0016020">
    <property type="term" value="C:membrane"/>
    <property type="evidence" value="ECO:0007669"/>
    <property type="project" value="UniProtKB-SubCell"/>
</dbReference>
<evidence type="ECO:0000256" key="4">
    <source>
        <dbReference type="ARBA" id="ARBA00022989"/>
    </source>
</evidence>
<feature type="domain" description="DUF4605" evidence="8">
    <location>
        <begin position="79"/>
        <end position="137"/>
    </location>
</feature>
<dbReference type="RefSeq" id="XP_044285247.1">
    <property type="nucleotide sequence ID" value="XM_044429312.1"/>
</dbReference>
<feature type="region of interest" description="Disordered" evidence="6">
    <location>
        <begin position="27"/>
        <end position="73"/>
    </location>
</feature>
<sequence>MGSTEELLVLPPPPKCVFEREWAPSLPSLGGRAGAPHRRPQKPPPLLDEEEEEERQQDQQDERDSSAEPITDDYKKMGTLFGELNKSLISIGFTRMYFGERIVEPVIIMFFWVMLWFLGLQALGLVAVLCLVIIYVQQ</sequence>
<dbReference type="CTD" id="132720"/>
<dbReference type="Proteomes" id="UP000694545">
    <property type="component" value="Unplaced"/>
</dbReference>
<protein>
    <submittedName>
        <fullName evidence="9">Family with sequence similarity 241 member A</fullName>
    </submittedName>
</protein>
<keyword evidence="10" id="KW-1185">Reference proteome</keyword>
<evidence type="ECO:0000313" key="9">
    <source>
        <dbReference type="Ensembl" id="ENSVKKP00000015346.1"/>
    </source>
</evidence>
<name>A0A8D2L155_VARKO</name>
<evidence type="ECO:0000256" key="5">
    <source>
        <dbReference type="ARBA" id="ARBA00023136"/>
    </source>
</evidence>
<evidence type="ECO:0000259" key="8">
    <source>
        <dbReference type="Pfam" id="PF15378"/>
    </source>
</evidence>
<comment type="subcellular location">
    <subcellularLocation>
        <location evidence="1">Membrane</location>
        <topology evidence="1">Single-pass membrane protein</topology>
    </subcellularLocation>
</comment>
<organism evidence="9 10">
    <name type="scientific">Varanus komodoensis</name>
    <name type="common">Komodo dragon</name>
    <dbReference type="NCBI Taxonomy" id="61221"/>
    <lineage>
        <taxon>Eukaryota</taxon>
        <taxon>Metazoa</taxon>
        <taxon>Chordata</taxon>
        <taxon>Craniata</taxon>
        <taxon>Vertebrata</taxon>
        <taxon>Euteleostomi</taxon>
        <taxon>Lepidosauria</taxon>
        <taxon>Squamata</taxon>
        <taxon>Bifurcata</taxon>
        <taxon>Unidentata</taxon>
        <taxon>Episquamata</taxon>
        <taxon>Toxicofera</taxon>
        <taxon>Anguimorpha</taxon>
        <taxon>Paleoanguimorpha</taxon>
        <taxon>Varanoidea</taxon>
        <taxon>Varanidae</taxon>
        <taxon>Varanus</taxon>
    </lineage>
</organism>
<keyword evidence="4 7" id="KW-1133">Transmembrane helix</keyword>
<evidence type="ECO:0000256" key="1">
    <source>
        <dbReference type="ARBA" id="ARBA00004167"/>
    </source>
</evidence>
<evidence type="ECO:0000256" key="6">
    <source>
        <dbReference type="SAM" id="MobiDB-lite"/>
    </source>
</evidence>
<gene>
    <name evidence="9" type="primary">FAM241A</name>
</gene>
<dbReference type="InterPro" id="IPR027953">
    <property type="entry name" value="DUF4605"/>
</dbReference>
<accession>A0A8D2L155</accession>
<dbReference type="Ensembl" id="ENSVKKT00000015716.1">
    <property type="protein sequence ID" value="ENSVKKP00000015346.1"/>
    <property type="gene ID" value="ENSVKKG00000010510.1"/>
</dbReference>
<evidence type="ECO:0000313" key="10">
    <source>
        <dbReference type="Proteomes" id="UP000694545"/>
    </source>
</evidence>
<dbReference type="PANTHER" id="PTHR33690:SF1">
    <property type="entry name" value="FAMILY WITH SEQUENCE SIMILARITY 241 MEMBER A"/>
    <property type="match status" value="1"/>
</dbReference>
<dbReference type="PANTHER" id="PTHR33690">
    <property type="entry name" value="DUF4605 DOMAIN-CONTAINING PROTEIN"/>
    <property type="match status" value="1"/>
</dbReference>
<feature type="compositionally biased region" description="Basic and acidic residues" evidence="6">
    <location>
        <begin position="56"/>
        <end position="73"/>
    </location>
</feature>
<evidence type="ECO:0000256" key="3">
    <source>
        <dbReference type="ARBA" id="ARBA00022692"/>
    </source>
</evidence>